<dbReference type="GO" id="GO:0050211">
    <property type="term" value="F:procollagen galactosyltransferase activity"/>
    <property type="evidence" value="ECO:0007669"/>
    <property type="project" value="TreeGrafter"/>
</dbReference>
<sequence length="129" mass="14107">MAACAGPRAPRAPPLLLLLLLLLLLGGCGASLPPEPPEPPPPSPEPPPLPESALQKPTVLLAIIARNAAHTLPHLLGCIERLHYPKSRIALWAATDHNVDNTTAILREWLKNVQNLYHDVEWRPMEDPQ</sequence>
<dbReference type="PANTHER" id="PTHR10730">
    <property type="entry name" value="PROCOLLAGEN-LYSINE,2-OXOGLUTARATE 5-DIOXYGENASE/GLYCOSYLTRANSFERASE 25 FAMILY MEMBER"/>
    <property type="match status" value="1"/>
</dbReference>
<organism evidence="3 4">
    <name type="scientific">Strix occidentalis caurina</name>
    <name type="common">northern spotted owl</name>
    <dbReference type="NCBI Taxonomy" id="311401"/>
    <lineage>
        <taxon>Eukaryota</taxon>
        <taxon>Metazoa</taxon>
        <taxon>Chordata</taxon>
        <taxon>Craniata</taxon>
        <taxon>Vertebrata</taxon>
        <taxon>Euteleostomi</taxon>
        <taxon>Archelosauria</taxon>
        <taxon>Archosauria</taxon>
        <taxon>Dinosauria</taxon>
        <taxon>Saurischia</taxon>
        <taxon>Theropoda</taxon>
        <taxon>Coelurosauria</taxon>
        <taxon>Aves</taxon>
        <taxon>Neognathae</taxon>
        <taxon>Neoaves</taxon>
        <taxon>Telluraves</taxon>
        <taxon>Strigiformes</taxon>
        <taxon>Strigidae</taxon>
        <taxon>Strix</taxon>
    </lineage>
</organism>
<feature type="chain" id="PRO_5034420563" evidence="2">
    <location>
        <begin position="31"/>
        <end position="129"/>
    </location>
</feature>
<dbReference type="PANTHER" id="PTHR10730:SF8">
    <property type="entry name" value="PROCOLLAGEN GALACTOSYLTRANSFERASE 2"/>
    <property type="match status" value="1"/>
</dbReference>
<keyword evidence="2" id="KW-0732">Signal</keyword>
<accession>A0A8D0F2J5</accession>
<feature type="signal peptide" evidence="2">
    <location>
        <begin position="1"/>
        <end position="30"/>
    </location>
</feature>
<keyword evidence="4" id="KW-1185">Reference proteome</keyword>
<evidence type="ECO:0000313" key="4">
    <source>
        <dbReference type="Proteomes" id="UP000694551"/>
    </source>
</evidence>
<dbReference type="Ensembl" id="ENSSOCT00000009415.1">
    <property type="protein sequence ID" value="ENSSOCP00000009175.1"/>
    <property type="gene ID" value="ENSSOCG00000007024.1"/>
</dbReference>
<reference evidence="3" key="1">
    <citation type="submission" date="2025-08" db="UniProtKB">
        <authorList>
            <consortium name="Ensembl"/>
        </authorList>
    </citation>
    <scope>IDENTIFICATION</scope>
</reference>
<dbReference type="Proteomes" id="UP000694551">
    <property type="component" value="Unplaced"/>
</dbReference>
<dbReference type="AlphaFoldDB" id="A0A8D0F2J5"/>
<feature type="compositionally biased region" description="Pro residues" evidence="1">
    <location>
        <begin position="33"/>
        <end position="50"/>
    </location>
</feature>
<proteinExistence type="predicted"/>
<dbReference type="InterPro" id="IPR029044">
    <property type="entry name" value="Nucleotide-diphossugar_trans"/>
</dbReference>
<dbReference type="InterPro" id="IPR050757">
    <property type="entry name" value="Collagen_mod_GT25"/>
</dbReference>
<feature type="region of interest" description="Disordered" evidence="1">
    <location>
        <begin position="32"/>
        <end position="53"/>
    </location>
</feature>
<protein>
    <submittedName>
        <fullName evidence="3">Uncharacterized protein</fullName>
    </submittedName>
</protein>
<dbReference type="SUPFAM" id="SSF53448">
    <property type="entry name" value="Nucleotide-diphospho-sugar transferases"/>
    <property type="match status" value="1"/>
</dbReference>
<evidence type="ECO:0000256" key="1">
    <source>
        <dbReference type="SAM" id="MobiDB-lite"/>
    </source>
</evidence>
<reference evidence="3" key="2">
    <citation type="submission" date="2025-09" db="UniProtKB">
        <authorList>
            <consortium name="Ensembl"/>
        </authorList>
    </citation>
    <scope>IDENTIFICATION</scope>
</reference>
<name>A0A8D0F2J5_STROC</name>
<evidence type="ECO:0000313" key="3">
    <source>
        <dbReference type="Ensembl" id="ENSSOCP00000009175.1"/>
    </source>
</evidence>
<dbReference type="Gene3D" id="3.90.550.10">
    <property type="entry name" value="Spore Coat Polysaccharide Biosynthesis Protein SpsA, Chain A"/>
    <property type="match status" value="1"/>
</dbReference>
<evidence type="ECO:0000256" key="2">
    <source>
        <dbReference type="SAM" id="SignalP"/>
    </source>
</evidence>